<feature type="transmembrane region" description="Helical" evidence="5">
    <location>
        <begin position="53"/>
        <end position="79"/>
    </location>
</feature>
<dbReference type="GO" id="GO:0030416">
    <property type="term" value="P:methylamine metabolic process"/>
    <property type="evidence" value="ECO:0007669"/>
    <property type="project" value="InterPro"/>
</dbReference>
<dbReference type="InterPro" id="IPR009908">
    <property type="entry name" value="Methylamine_util_MauE"/>
</dbReference>
<evidence type="ECO:0000259" key="6">
    <source>
        <dbReference type="Pfam" id="PF07291"/>
    </source>
</evidence>
<dbReference type="RefSeq" id="WP_201327468.1">
    <property type="nucleotide sequence ID" value="NZ_AP017470.1"/>
</dbReference>
<dbReference type="AlphaFoldDB" id="A0A7R6Q0C0"/>
<dbReference type="Pfam" id="PF07291">
    <property type="entry name" value="MauE"/>
    <property type="match status" value="1"/>
</dbReference>
<organism evidence="7 8">
    <name type="scientific">Thermotomaculum hydrothermale</name>
    <dbReference type="NCBI Taxonomy" id="981385"/>
    <lineage>
        <taxon>Bacteria</taxon>
        <taxon>Pseudomonadati</taxon>
        <taxon>Acidobacteriota</taxon>
        <taxon>Holophagae</taxon>
        <taxon>Thermotomaculales</taxon>
        <taxon>Thermotomaculaceae</taxon>
        <taxon>Thermotomaculum</taxon>
    </lineage>
</organism>
<evidence type="ECO:0000256" key="4">
    <source>
        <dbReference type="ARBA" id="ARBA00023136"/>
    </source>
</evidence>
<keyword evidence="8" id="KW-1185">Reference proteome</keyword>
<evidence type="ECO:0000256" key="1">
    <source>
        <dbReference type="ARBA" id="ARBA00004141"/>
    </source>
</evidence>
<evidence type="ECO:0000313" key="7">
    <source>
        <dbReference type="EMBL" id="BBB33163.1"/>
    </source>
</evidence>
<evidence type="ECO:0000313" key="8">
    <source>
        <dbReference type="Proteomes" id="UP000595564"/>
    </source>
</evidence>
<reference evidence="7 8" key="1">
    <citation type="journal article" date="2012" name="Extremophiles">
        <title>Thermotomaculum hydrothermale gen. nov., sp. nov., a novel heterotrophic thermophile within the phylum Acidobacteria from a deep-sea hydrothermal vent chimney in the Southern Okinawa Trough.</title>
        <authorList>
            <person name="Izumi H."/>
            <person name="Nunoura T."/>
            <person name="Miyazaki M."/>
            <person name="Mino S."/>
            <person name="Toki T."/>
            <person name="Takai K."/>
            <person name="Sako Y."/>
            <person name="Sawabe T."/>
            <person name="Nakagawa S."/>
        </authorList>
    </citation>
    <scope>NUCLEOTIDE SEQUENCE [LARGE SCALE GENOMIC DNA]</scope>
    <source>
        <strain evidence="7 8">AC55</strain>
    </source>
</reference>
<dbReference type="GO" id="GO:0016020">
    <property type="term" value="C:membrane"/>
    <property type="evidence" value="ECO:0007669"/>
    <property type="project" value="UniProtKB-SubCell"/>
</dbReference>
<comment type="subcellular location">
    <subcellularLocation>
        <location evidence="1">Membrane</location>
        <topology evidence="1">Multi-pass membrane protein</topology>
    </subcellularLocation>
</comment>
<feature type="transmembrane region" description="Helical" evidence="5">
    <location>
        <begin position="12"/>
        <end position="33"/>
    </location>
</feature>
<evidence type="ECO:0000256" key="2">
    <source>
        <dbReference type="ARBA" id="ARBA00022692"/>
    </source>
</evidence>
<keyword evidence="3 5" id="KW-1133">Transmembrane helix</keyword>
<proteinExistence type="predicted"/>
<feature type="domain" description="Methylamine utilisation protein MauE" evidence="6">
    <location>
        <begin position="17"/>
        <end position="143"/>
    </location>
</feature>
<feature type="transmembrane region" description="Helical" evidence="5">
    <location>
        <begin position="86"/>
        <end position="108"/>
    </location>
</feature>
<evidence type="ECO:0000256" key="3">
    <source>
        <dbReference type="ARBA" id="ARBA00022989"/>
    </source>
</evidence>
<accession>A0A7R6Q0C0</accession>
<dbReference type="KEGG" id="thyd:TTHT_1688"/>
<dbReference type="EMBL" id="AP017470">
    <property type="protein sequence ID" value="BBB33163.1"/>
    <property type="molecule type" value="Genomic_DNA"/>
</dbReference>
<feature type="transmembrane region" description="Helical" evidence="5">
    <location>
        <begin position="128"/>
        <end position="144"/>
    </location>
</feature>
<gene>
    <name evidence="7" type="ORF">TTHT_1688</name>
</gene>
<keyword evidence="2 5" id="KW-0812">Transmembrane</keyword>
<dbReference type="UniPathway" id="UPA00895"/>
<keyword evidence="4 5" id="KW-0472">Membrane</keyword>
<name>A0A7R6Q0C0_9BACT</name>
<protein>
    <submittedName>
        <fullName evidence="7">DoxX family protein</fullName>
    </submittedName>
</protein>
<sequence length="152" mass="17116">MAKEELSYFKRFIFSKSIIFTVRIIVALVFLYSGSVKILNLYQFGEIINNYHILPSFLIIPFASLITTSEIILGIMFLLGVYEKETAVLLILLNIVFIFAMASAIIRGIDTSCGCFSQNGEVVGIKDIVRDIVFIMLILLVLMGRKYGKNDS</sequence>
<evidence type="ECO:0000256" key="5">
    <source>
        <dbReference type="SAM" id="Phobius"/>
    </source>
</evidence>
<dbReference type="Proteomes" id="UP000595564">
    <property type="component" value="Chromosome"/>
</dbReference>